<feature type="domain" description="MmeI-like DNA-methyltransferase" evidence="8">
    <location>
        <begin position="371"/>
        <end position="608"/>
    </location>
</feature>
<evidence type="ECO:0000259" key="8">
    <source>
        <dbReference type="Pfam" id="PF20473"/>
    </source>
</evidence>
<accession>A0A6P2RWP6</accession>
<name>A0A6P2RWP6_BURL3</name>
<dbReference type="Pfam" id="PF20464">
    <property type="entry name" value="MmeI_N"/>
    <property type="match status" value="1"/>
</dbReference>
<reference evidence="9 10" key="1">
    <citation type="submission" date="2019-09" db="EMBL/GenBank/DDBJ databases">
        <authorList>
            <person name="Depoorter E."/>
        </authorList>
    </citation>
    <scope>NUCLEOTIDE SEQUENCE [LARGE SCALE GENOMIC DNA]</scope>
    <source>
        <strain evidence="9">LMG 6863</strain>
    </source>
</reference>
<evidence type="ECO:0000313" key="9">
    <source>
        <dbReference type="EMBL" id="VWC41975.1"/>
    </source>
</evidence>
<dbReference type="InterPro" id="IPR046816">
    <property type="entry name" value="MmeI_Mtase"/>
</dbReference>
<dbReference type="InterPro" id="IPR050953">
    <property type="entry name" value="N4_N6_ade-DNA_methylase"/>
</dbReference>
<dbReference type="EC" id="2.1.1.72" evidence="1"/>
<organism evidence="9 10">
    <name type="scientific">Burkholderia lata (strain ATCC 17760 / DSM 23089 / LMG 22485 / NCIMB 9086 / R18194 / 383)</name>
    <dbReference type="NCBI Taxonomy" id="482957"/>
    <lineage>
        <taxon>Bacteria</taxon>
        <taxon>Pseudomonadati</taxon>
        <taxon>Pseudomonadota</taxon>
        <taxon>Betaproteobacteria</taxon>
        <taxon>Burkholderiales</taxon>
        <taxon>Burkholderiaceae</taxon>
        <taxon>Burkholderia</taxon>
        <taxon>Burkholderia cepacia complex</taxon>
    </lineage>
</organism>
<dbReference type="GO" id="GO:0003676">
    <property type="term" value="F:nucleic acid binding"/>
    <property type="evidence" value="ECO:0007669"/>
    <property type="project" value="InterPro"/>
</dbReference>
<sequence length="987" mass="111401">MGTVRIARDKARAIITPQQFIAKWSRSTLKERSAAQEHFIDLCNLLNEPTPAEVDPHGEWFCFERGATKVGGGKGWADVWRRHCFAWEYKGKHKDLTTAFSQLQRYAIALENPPLLVVCDMDRFEIHTNFTNTVHEVHVIPLTDLNRSGNLAILKNLFSDPDSLKPGQTKTALTEQAAARFAALAQIMRDRGGEPERVAHFLNRILFCLFAQDAKLLPNCLVEQVLEAGLKNPDNANRMLRSLFRTMKKGGEFGAHVIEWFNGSLFDASEGIPLEAYDVRELLTLCKLNWSAIEPSIFGTLFERGLDPGKRAQIGAHYTDPQSIMRIIGPVVIEPLVLKWETVKSEIEVISDQAESRKDRSARTTIRKRAQRLFHKFLDDLAQFRVLDPACGSGNFLYLALQELKNLEHRATLEAEQLGLLPQLPGMHVGVQCVRGIESNSYAAELARVTVWIGELQWMLRHGLQPSRDPLLKPLETIECRDAVLNDEGGAPQWPRADVIVGNPPFLGNKRMIAELGEPYVEQIRELFKHRLPGSVDLVTYWFERAREEVESGLVERAGLVATQSIRKGSNRTVLDRIAKVVPIFDAWRDEAWVNEGAAVRVSLVAFGRGATSMRLDGEPVLAIHPDLTPATDANVNLAQAFPISANRGVAFQGPVKVGPFEIPGELARRWMKLPNPNGKSNSDVLRPWANGRDLTGRPSDTWIIDFGTSMSLKDASQYQMPFSHVQQHVKPLRDAGRREGRKRYWWRHGETVPAMRAAMSRLKRYIATPRVSKHRFFVWLPVAVLPDSRLYAICRDDDFTFGVLSSRIHEAWALANASRHGVGNDPTYNARNCFENFPFPDAGAREREAVSKVAIELDLLRGRWLHPSEWVDRISERGWPSRYVPTAGHEADVKSLTLTNLYNERPQWLDSLHIELDIAVAAAYGWSDYTAEMPIDAILARLFKLNLARAEDLFASPDRYIDEVKTGNRPSPRRRPNDRKLKTGTG</sequence>
<dbReference type="Proteomes" id="UP000494170">
    <property type="component" value="Unassembled WGS sequence"/>
</dbReference>
<evidence type="ECO:0000256" key="3">
    <source>
        <dbReference type="ARBA" id="ARBA00022679"/>
    </source>
</evidence>
<dbReference type="Pfam" id="PF20473">
    <property type="entry name" value="MmeI_Mtase"/>
    <property type="match status" value="1"/>
</dbReference>
<dbReference type="GO" id="GO:0009007">
    <property type="term" value="F:site-specific DNA-methyltransferase (adenine-specific) activity"/>
    <property type="evidence" value="ECO:0007669"/>
    <property type="project" value="UniProtKB-EC"/>
</dbReference>
<dbReference type="PROSITE" id="PS00092">
    <property type="entry name" value="N6_MTASE"/>
    <property type="match status" value="1"/>
</dbReference>
<feature type="region of interest" description="Disordered" evidence="5">
    <location>
        <begin position="965"/>
        <end position="987"/>
    </location>
</feature>
<keyword evidence="3" id="KW-0808">Transferase</keyword>
<evidence type="ECO:0000313" key="10">
    <source>
        <dbReference type="Proteomes" id="UP000494170"/>
    </source>
</evidence>
<dbReference type="InterPro" id="IPR029063">
    <property type="entry name" value="SAM-dependent_MTases_sf"/>
</dbReference>
<evidence type="ECO:0000256" key="5">
    <source>
        <dbReference type="SAM" id="MobiDB-lite"/>
    </source>
</evidence>
<dbReference type="PANTHER" id="PTHR33841:SF1">
    <property type="entry name" value="DNA METHYLTRANSFERASE A"/>
    <property type="match status" value="1"/>
</dbReference>
<evidence type="ECO:0000259" key="6">
    <source>
        <dbReference type="Pfam" id="PF20464"/>
    </source>
</evidence>
<dbReference type="InterPro" id="IPR046819">
    <property type="entry name" value="MmeI_hel"/>
</dbReference>
<comment type="catalytic activity">
    <reaction evidence="4">
        <text>a 2'-deoxyadenosine in DNA + S-adenosyl-L-methionine = an N(6)-methyl-2'-deoxyadenosine in DNA + S-adenosyl-L-homocysteine + H(+)</text>
        <dbReference type="Rhea" id="RHEA:15197"/>
        <dbReference type="Rhea" id="RHEA-COMP:12418"/>
        <dbReference type="Rhea" id="RHEA-COMP:12419"/>
        <dbReference type="ChEBI" id="CHEBI:15378"/>
        <dbReference type="ChEBI" id="CHEBI:57856"/>
        <dbReference type="ChEBI" id="CHEBI:59789"/>
        <dbReference type="ChEBI" id="CHEBI:90615"/>
        <dbReference type="ChEBI" id="CHEBI:90616"/>
        <dbReference type="EC" id="2.1.1.72"/>
    </reaction>
</comment>
<evidence type="ECO:0000256" key="1">
    <source>
        <dbReference type="ARBA" id="ARBA00011900"/>
    </source>
</evidence>
<dbReference type="EMBL" id="CABVPY010000082">
    <property type="protein sequence ID" value="VWC41975.1"/>
    <property type="molecule type" value="Genomic_DNA"/>
</dbReference>
<dbReference type="InterPro" id="IPR002052">
    <property type="entry name" value="DNA_methylase_N6_adenine_CS"/>
</dbReference>
<gene>
    <name evidence="9" type="ORF">BLA6863_07107</name>
</gene>
<dbReference type="Gene3D" id="3.40.50.150">
    <property type="entry name" value="Vaccinia Virus protein VP39"/>
    <property type="match status" value="1"/>
</dbReference>
<dbReference type="Pfam" id="PF20465">
    <property type="entry name" value="MmeI_hel"/>
    <property type="match status" value="1"/>
</dbReference>
<dbReference type="AlphaFoldDB" id="A0A6P2RWP6"/>
<evidence type="ECO:0000256" key="2">
    <source>
        <dbReference type="ARBA" id="ARBA00022603"/>
    </source>
</evidence>
<dbReference type="PRINTS" id="PR00507">
    <property type="entry name" value="N12N6MTFRASE"/>
</dbReference>
<keyword evidence="2" id="KW-0489">Methyltransferase</keyword>
<evidence type="ECO:0000259" key="7">
    <source>
        <dbReference type="Pfam" id="PF20465"/>
    </source>
</evidence>
<dbReference type="SUPFAM" id="SSF53335">
    <property type="entry name" value="S-adenosyl-L-methionine-dependent methyltransferases"/>
    <property type="match status" value="1"/>
</dbReference>
<dbReference type="RefSeq" id="WP_217469102.1">
    <property type="nucleotide sequence ID" value="NZ_CABVPY010000082.1"/>
</dbReference>
<evidence type="ECO:0000256" key="4">
    <source>
        <dbReference type="ARBA" id="ARBA00047942"/>
    </source>
</evidence>
<proteinExistence type="predicted"/>
<dbReference type="PANTHER" id="PTHR33841">
    <property type="entry name" value="DNA METHYLTRANSFERASE YEEA-RELATED"/>
    <property type="match status" value="1"/>
</dbReference>
<feature type="domain" description="MmeI-like N-terminal" evidence="6">
    <location>
        <begin position="18"/>
        <end position="190"/>
    </location>
</feature>
<feature type="domain" description="MmeI-like helicase spacer" evidence="7">
    <location>
        <begin position="197"/>
        <end position="266"/>
    </location>
</feature>
<protein>
    <recommendedName>
        <fullName evidence="1">site-specific DNA-methyltransferase (adenine-specific)</fullName>
        <ecNumber evidence="1">2.1.1.72</ecNumber>
    </recommendedName>
</protein>
<dbReference type="InterPro" id="IPR046817">
    <property type="entry name" value="MmeI_N"/>
</dbReference>
<dbReference type="GO" id="GO:0032259">
    <property type="term" value="P:methylation"/>
    <property type="evidence" value="ECO:0007669"/>
    <property type="project" value="UniProtKB-KW"/>
</dbReference>